<feature type="signal peptide" evidence="1">
    <location>
        <begin position="1"/>
        <end position="20"/>
    </location>
</feature>
<proteinExistence type="predicted"/>
<accession>A0A8E2FCL3</accession>
<keyword evidence="1" id="KW-0732">Signal</keyword>
<dbReference type="AlphaFoldDB" id="A0A8E2FCL3"/>
<gene>
    <name evidence="2" type="ORF">AOQ84DRAFT_308446</name>
</gene>
<dbReference type="OrthoDB" id="2349272at2759"/>
<dbReference type="Proteomes" id="UP000250140">
    <property type="component" value="Unassembled WGS sequence"/>
</dbReference>
<feature type="chain" id="PRO_5034865044" evidence="1">
    <location>
        <begin position="21"/>
        <end position="208"/>
    </location>
</feature>
<organism evidence="2 3">
    <name type="scientific">Glonium stellatum</name>
    <dbReference type="NCBI Taxonomy" id="574774"/>
    <lineage>
        <taxon>Eukaryota</taxon>
        <taxon>Fungi</taxon>
        <taxon>Dikarya</taxon>
        <taxon>Ascomycota</taxon>
        <taxon>Pezizomycotina</taxon>
        <taxon>Dothideomycetes</taxon>
        <taxon>Pleosporomycetidae</taxon>
        <taxon>Gloniales</taxon>
        <taxon>Gloniaceae</taxon>
        <taxon>Glonium</taxon>
    </lineage>
</organism>
<evidence type="ECO:0000313" key="3">
    <source>
        <dbReference type="Proteomes" id="UP000250140"/>
    </source>
</evidence>
<evidence type="ECO:0000313" key="2">
    <source>
        <dbReference type="EMBL" id="OCL14707.1"/>
    </source>
</evidence>
<sequence length="208" mass="22115">MKFQLMKALPFLSILTLTNASPLRRTTLSAATIEAISSSTSSCDGATFPDECRTAEQAAPCIAQSFTKYSISTPGEQAALLALMLYESGAFKYDRNHWPGVPGQGTRNMQSPAYNLLYAESLYPSATVQAAQAQGVDAVLALVNGDADSFGSAAWFLSSQCSESVRQGLAAETAAGWQTYLTSCVGTTDTSDRDTLWTAAIQAMKSSY</sequence>
<keyword evidence="3" id="KW-1185">Reference proteome</keyword>
<evidence type="ECO:0000256" key="1">
    <source>
        <dbReference type="SAM" id="SignalP"/>
    </source>
</evidence>
<protein>
    <submittedName>
        <fullName evidence="2">Uncharacterized protein</fullName>
    </submittedName>
</protein>
<dbReference type="EMBL" id="KV748545">
    <property type="protein sequence ID" value="OCL14707.1"/>
    <property type="molecule type" value="Genomic_DNA"/>
</dbReference>
<reference evidence="2 3" key="1">
    <citation type="journal article" date="2016" name="Nat. Commun.">
        <title>Ectomycorrhizal ecology is imprinted in the genome of the dominant symbiotic fungus Cenococcum geophilum.</title>
        <authorList>
            <consortium name="DOE Joint Genome Institute"/>
            <person name="Peter M."/>
            <person name="Kohler A."/>
            <person name="Ohm R.A."/>
            <person name="Kuo A."/>
            <person name="Krutzmann J."/>
            <person name="Morin E."/>
            <person name="Arend M."/>
            <person name="Barry K.W."/>
            <person name="Binder M."/>
            <person name="Choi C."/>
            <person name="Clum A."/>
            <person name="Copeland A."/>
            <person name="Grisel N."/>
            <person name="Haridas S."/>
            <person name="Kipfer T."/>
            <person name="LaButti K."/>
            <person name="Lindquist E."/>
            <person name="Lipzen A."/>
            <person name="Maire R."/>
            <person name="Meier B."/>
            <person name="Mihaltcheva S."/>
            <person name="Molinier V."/>
            <person name="Murat C."/>
            <person name="Poggeler S."/>
            <person name="Quandt C.A."/>
            <person name="Sperisen C."/>
            <person name="Tritt A."/>
            <person name="Tisserant E."/>
            <person name="Crous P.W."/>
            <person name="Henrissat B."/>
            <person name="Nehls U."/>
            <person name="Egli S."/>
            <person name="Spatafora J.W."/>
            <person name="Grigoriev I.V."/>
            <person name="Martin F.M."/>
        </authorList>
    </citation>
    <scope>NUCLEOTIDE SEQUENCE [LARGE SCALE GENOMIC DNA]</scope>
    <source>
        <strain evidence="2 3">CBS 207.34</strain>
    </source>
</reference>
<name>A0A8E2FCL3_9PEZI</name>